<name>A0AAD7TYH7_9APHY</name>
<comment type="caution">
    <text evidence="1">The sequence shown here is derived from an EMBL/GenBank/DDBJ whole genome shotgun (WGS) entry which is preliminary data.</text>
</comment>
<evidence type="ECO:0000313" key="1">
    <source>
        <dbReference type="EMBL" id="KAJ8487197.1"/>
    </source>
</evidence>
<dbReference type="AlphaFoldDB" id="A0AAD7TYH7"/>
<proteinExistence type="predicted"/>
<sequence>MSKQCMRTMEERIIKYDPNEARQLTNMAVYRAFFKDWTDQVTEEVVYRAVHLVKQRYRDRPGITRSASTYYIAAALDCYDKSERAPPPNNVYTPESFGWDAPLLHPPHASTSTAQFQGYARSGVSAYTSAKILNTRRLHVQWGGFQFSPSDVIHDAIHDLESFFWVLLSLSITRAGPGRERREELTAELSSFPDERHTQVQRLRQAVHCCFDGDRTTITQNRKTLFEDNDFEEHVLGHVHPYFDAFKLMFQQWWNLLVMAYTFEGYEYYNSHAMAIRLLEEVIRNL</sequence>
<keyword evidence="2" id="KW-1185">Reference proteome</keyword>
<gene>
    <name evidence="1" type="ORF">ONZ51_g4333</name>
</gene>
<organism evidence="1 2">
    <name type="scientific">Trametes cubensis</name>
    <dbReference type="NCBI Taxonomy" id="1111947"/>
    <lineage>
        <taxon>Eukaryota</taxon>
        <taxon>Fungi</taxon>
        <taxon>Dikarya</taxon>
        <taxon>Basidiomycota</taxon>
        <taxon>Agaricomycotina</taxon>
        <taxon>Agaricomycetes</taxon>
        <taxon>Polyporales</taxon>
        <taxon>Polyporaceae</taxon>
        <taxon>Trametes</taxon>
    </lineage>
</organism>
<dbReference type="EMBL" id="JAPEVG010000083">
    <property type="protein sequence ID" value="KAJ8487197.1"/>
    <property type="molecule type" value="Genomic_DNA"/>
</dbReference>
<reference evidence="1" key="1">
    <citation type="submission" date="2022-11" db="EMBL/GenBank/DDBJ databases">
        <title>Genome Sequence of Cubamyces cubensis.</title>
        <authorList>
            <person name="Buettner E."/>
        </authorList>
    </citation>
    <scope>NUCLEOTIDE SEQUENCE</scope>
    <source>
        <strain evidence="1">MPL-01</strain>
    </source>
</reference>
<protein>
    <submittedName>
        <fullName evidence="1">Uncharacterized protein</fullName>
    </submittedName>
</protein>
<accession>A0AAD7TYH7</accession>
<evidence type="ECO:0000313" key="2">
    <source>
        <dbReference type="Proteomes" id="UP001215151"/>
    </source>
</evidence>
<dbReference type="Proteomes" id="UP001215151">
    <property type="component" value="Unassembled WGS sequence"/>
</dbReference>